<dbReference type="InterPro" id="IPR001647">
    <property type="entry name" value="HTH_TetR"/>
</dbReference>
<dbReference type="InterPro" id="IPR036271">
    <property type="entry name" value="Tet_transcr_reg_TetR-rel_C_sf"/>
</dbReference>
<dbReference type="Gene3D" id="1.10.357.10">
    <property type="entry name" value="Tetracycline Repressor, domain 2"/>
    <property type="match status" value="1"/>
</dbReference>
<evidence type="ECO:0000256" key="2">
    <source>
        <dbReference type="ARBA" id="ARBA00023125"/>
    </source>
</evidence>
<reference evidence="7" key="1">
    <citation type="journal article" date="2019" name="Int. J. Syst. Evol. Microbiol.">
        <title>The Global Catalogue of Microorganisms (GCM) 10K type strain sequencing project: providing services to taxonomists for standard genome sequencing and annotation.</title>
        <authorList>
            <consortium name="The Broad Institute Genomics Platform"/>
            <consortium name="The Broad Institute Genome Sequencing Center for Infectious Disease"/>
            <person name="Wu L."/>
            <person name="Ma J."/>
        </authorList>
    </citation>
    <scope>NUCLEOTIDE SEQUENCE [LARGE SCALE GENOMIC DNA]</scope>
    <source>
        <strain evidence="7">CGMCC 1.15480</strain>
    </source>
</reference>
<dbReference type="Gene3D" id="1.10.10.60">
    <property type="entry name" value="Homeodomain-like"/>
    <property type="match status" value="1"/>
</dbReference>
<evidence type="ECO:0000256" key="1">
    <source>
        <dbReference type="ARBA" id="ARBA00023015"/>
    </source>
</evidence>
<dbReference type="EMBL" id="BMJI01000009">
    <property type="protein sequence ID" value="GGC91201.1"/>
    <property type="molecule type" value="Genomic_DNA"/>
</dbReference>
<organism evidence="6 7">
    <name type="scientific">Tersicoccus solisilvae</name>
    <dbReference type="NCBI Taxonomy" id="1882339"/>
    <lineage>
        <taxon>Bacteria</taxon>
        <taxon>Bacillati</taxon>
        <taxon>Actinomycetota</taxon>
        <taxon>Actinomycetes</taxon>
        <taxon>Micrococcales</taxon>
        <taxon>Micrococcaceae</taxon>
        <taxon>Tersicoccus</taxon>
    </lineage>
</organism>
<evidence type="ECO:0000256" key="3">
    <source>
        <dbReference type="ARBA" id="ARBA00023163"/>
    </source>
</evidence>
<dbReference type="InterPro" id="IPR004111">
    <property type="entry name" value="Repressor_TetR_C"/>
</dbReference>
<dbReference type="SUPFAM" id="SSF48498">
    <property type="entry name" value="Tetracyclin repressor-like, C-terminal domain"/>
    <property type="match status" value="1"/>
</dbReference>
<dbReference type="PROSITE" id="PS50977">
    <property type="entry name" value="HTH_TETR_2"/>
    <property type="match status" value="1"/>
</dbReference>
<keyword evidence="3" id="KW-0804">Transcription</keyword>
<keyword evidence="1" id="KW-0805">Transcription regulation</keyword>
<protein>
    <submittedName>
        <fullName evidence="6">Transcriptional regulator, TetR family protein</fullName>
    </submittedName>
</protein>
<comment type="caution">
    <text evidence="6">The sequence shown here is derived from an EMBL/GenBank/DDBJ whole genome shotgun (WGS) entry which is preliminary data.</text>
</comment>
<dbReference type="Pfam" id="PF02909">
    <property type="entry name" value="TetR_C_1"/>
    <property type="match status" value="1"/>
</dbReference>
<name>A0ABQ1PB44_9MICC</name>
<evidence type="ECO:0000313" key="6">
    <source>
        <dbReference type="EMBL" id="GGC91201.1"/>
    </source>
</evidence>
<dbReference type="Proteomes" id="UP000597761">
    <property type="component" value="Unassembled WGS sequence"/>
</dbReference>
<sequence>MARRGEPTATGKDGGRKPLSRQLIVGEAIDFIDESSVNHLTMRSLGARLGVEAMSLYRYVNGREDLLEAIVASLVDQLEATPPAGHELTTDWHGYLQWMAHSVRDIALEHPAIFPLVATRHPAAAWLRPPLRSLRVVEEFLAALVERGFTEERAVEVYRVFTSFLLGQILLEVAQRGESTAPVEEPLDEGDADIPNRDEELDLSQFPLVAKLRPLLSEDHADEEFERSLEALLDRLDLTVTQ</sequence>
<keyword evidence="7" id="KW-1185">Reference proteome</keyword>
<keyword evidence="2 4" id="KW-0238">DNA-binding</keyword>
<dbReference type="SUPFAM" id="SSF46689">
    <property type="entry name" value="Homeodomain-like"/>
    <property type="match status" value="1"/>
</dbReference>
<proteinExistence type="predicted"/>
<evidence type="ECO:0000256" key="4">
    <source>
        <dbReference type="PROSITE-ProRule" id="PRU00335"/>
    </source>
</evidence>
<feature type="domain" description="HTH tetR-type" evidence="5">
    <location>
        <begin position="18"/>
        <end position="78"/>
    </location>
</feature>
<evidence type="ECO:0000313" key="7">
    <source>
        <dbReference type="Proteomes" id="UP000597761"/>
    </source>
</evidence>
<evidence type="ECO:0000259" key="5">
    <source>
        <dbReference type="PROSITE" id="PS50977"/>
    </source>
</evidence>
<accession>A0ABQ1PB44</accession>
<dbReference type="InterPro" id="IPR009057">
    <property type="entry name" value="Homeodomain-like_sf"/>
</dbReference>
<gene>
    <name evidence="6" type="ORF">GCM10011512_17800</name>
</gene>
<feature type="DNA-binding region" description="H-T-H motif" evidence="4">
    <location>
        <begin position="41"/>
        <end position="60"/>
    </location>
</feature>